<dbReference type="AlphaFoldDB" id="B4HCP7"/>
<keyword evidence="2" id="KW-1185">Reference proteome</keyword>
<protein>
    <submittedName>
        <fullName evidence="1">GL18358</fullName>
    </submittedName>
</protein>
<dbReference type="Proteomes" id="UP000008744">
    <property type="component" value="Unassembled WGS sequence"/>
</dbReference>
<sequence length="169" mass="18400">MHCHHGAEEALRSPPPTCALVDRGHCCVTPGMQPSSTPLPALTRKHGLSAMAIHVQGLRRALKAAIRDSKRQCFLKLCNSAGQDPWGRAYKLVSNKLCAKSQAPPSDPDTTRSIVEELFPYRADHIGDVRCLPLQPPNQAHIEEVSLGEVARAARSISPRKAPGPDSYR</sequence>
<proteinExistence type="predicted"/>
<evidence type="ECO:0000313" key="2">
    <source>
        <dbReference type="Proteomes" id="UP000008744"/>
    </source>
</evidence>
<dbReference type="EMBL" id="CH479380">
    <property type="protein sequence ID" value="EDW29379.1"/>
    <property type="molecule type" value="Genomic_DNA"/>
</dbReference>
<dbReference type="OMA" id="HCHHGAE"/>
<organism evidence="2">
    <name type="scientific">Drosophila persimilis</name>
    <name type="common">Fruit fly</name>
    <dbReference type="NCBI Taxonomy" id="7234"/>
    <lineage>
        <taxon>Eukaryota</taxon>
        <taxon>Metazoa</taxon>
        <taxon>Ecdysozoa</taxon>
        <taxon>Arthropoda</taxon>
        <taxon>Hexapoda</taxon>
        <taxon>Insecta</taxon>
        <taxon>Pterygota</taxon>
        <taxon>Neoptera</taxon>
        <taxon>Endopterygota</taxon>
        <taxon>Diptera</taxon>
        <taxon>Brachycera</taxon>
        <taxon>Muscomorpha</taxon>
        <taxon>Ephydroidea</taxon>
        <taxon>Drosophilidae</taxon>
        <taxon>Drosophila</taxon>
        <taxon>Sophophora</taxon>
    </lineage>
</organism>
<evidence type="ECO:0000313" key="1">
    <source>
        <dbReference type="EMBL" id="EDW29379.1"/>
    </source>
</evidence>
<dbReference type="PhylomeDB" id="B4HCP7"/>
<dbReference type="HOGENOM" id="CLU_134625_0_0_1"/>
<name>B4HCP7_DROPE</name>
<gene>
    <name evidence="1" type="primary">Dper\GL18358</name>
    <name evidence="1" type="ORF">Dper_GL18358</name>
</gene>
<accession>B4HCP7</accession>
<reference evidence="1 2" key="1">
    <citation type="journal article" date="2007" name="Nature">
        <title>Evolution of genes and genomes on the Drosophila phylogeny.</title>
        <authorList>
            <consortium name="Drosophila 12 Genomes Consortium"/>
            <person name="Clark A.G."/>
            <person name="Eisen M.B."/>
            <person name="Smith D.R."/>
            <person name="Bergman C.M."/>
            <person name="Oliver B."/>
            <person name="Markow T.A."/>
            <person name="Kaufman T.C."/>
            <person name="Kellis M."/>
            <person name="Gelbart W."/>
            <person name="Iyer V.N."/>
            <person name="Pollard D.A."/>
            <person name="Sackton T.B."/>
            <person name="Larracuente A.M."/>
            <person name="Singh N.D."/>
            <person name="Abad J.P."/>
            <person name="Abt D.N."/>
            <person name="Adryan B."/>
            <person name="Aguade M."/>
            <person name="Akashi H."/>
            <person name="Anderson W.W."/>
            <person name="Aquadro C.F."/>
            <person name="Ardell D.H."/>
            <person name="Arguello R."/>
            <person name="Artieri C.G."/>
            <person name="Barbash D.A."/>
            <person name="Barker D."/>
            <person name="Barsanti P."/>
            <person name="Batterham P."/>
            <person name="Batzoglou S."/>
            <person name="Begun D."/>
            <person name="Bhutkar A."/>
            <person name="Blanco E."/>
            <person name="Bosak S.A."/>
            <person name="Bradley R.K."/>
            <person name="Brand A.D."/>
            <person name="Brent M.R."/>
            <person name="Brooks A.N."/>
            <person name="Brown R.H."/>
            <person name="Butlin R.K."/>
            <person name="Caggese C."/>
            <person name="Calvi B.R."/>
            <person name="Bernardo de Carvalho A."/>
            <person name="Caspi A."/>
            <person name="Castrezana S."/>
            <person name="Celniker S.E."/>
            <person name="Chang J.L."/>
            <person name="Chapple C."/>
            <person name="Chatterji S."/>
            <person name="Chinwalla A."/>
            <person name="Civetta A."/>
            <person name="Clifton S.W."/>
            <person name="Comeron J.M."/>
            <person name="Costello J.C."/>
            <person name="Coyne J.A."/>
            <person name="Daub J."/>
            <person name="David R.G."/>
            <person name="Delcher A.L."/>
            <person name="Delehaunty K."/>
            <person name="Do C.B."/>
            <person name="Ebling H."/>
            <person name="Edwards K."/>
            <person name="Eickbush T."/>
            <person name="Evans J.D."/>
            <person name="Filipski A."/>
            <person name="Findeiss S."/>
            <person name="Freyhult E."/>
            <person name="Fulton L."/>
            <person name="Fulton R."/>
            <person name="Garcia A.C."/>
            <person name="Gardiner A."/>
            <person name="Garfield D.A."/>
            <person name="Garvin B.E."/>
            <person name="Gibson G."/>
            <person name="Gilbert D."/>
            <person name="Gnerre S."/>
            <person name="Godfrey J."/>
            <person name="Good R."/>
            <person name="Gotea V."/>
            <person name="Gravely B."/>
            <person name="Greenberg A.J."/>
            <person name="Griffiths-Jones S."/>
            <person name="Gross S."/>
            <person name="Guigo R."/>
            <person name="Gustafson E.A."/>
            <person name="Haerty W."/>
            <person name="Hahn M.W."/>
            <person name="Halligan D.L."/>
            <person name="Halpern A.L."/>
            <person name="Halter G.M."/>
            <person name="Han M.V."/>
            <person name="Heger A."/>
            <person name="Hillier L."/>
            <person name="Hinrichs A.S."/>
            <person name="Holmes I."/>
            <person name="Hoskins R.A."/>
            <person name="Hubisz M.J."/>
            <person name="Hultmark D."/>
            <person name="Huntley M.A."/>
            <person name="Jaffe D.B."/>
            <person name="Jagadeeshan S."/>
            <person name="Jeck W.R."/>
            <person name="Johnson J."/>
            <person name="Jones C.D."/>
            <person name="Jordan W.C."/>
            <person name="Karpen G.H."/>
            <person name="Kataoka E."/>
            <person name="Keightley P.D."/>
            <person name="Kheradpour P."/>
            <person name="Kirkness E.F."/>
            <person name="Koerich L.B."/>
            <person name="Kristiansen K."/>
            <person name="Kudrna D."/>
            <person name="Kulathinal R.J."/>
            <person name="Kumar S."/>
            <person name="Kwok R."/>
            <person name="Lander E."/>
            <person name="Langley C.H."/>
            <person name="Lapoint R."/>
            <person name="Lazzaro B.P."/>
            <person name="Lee S.J."/>
            <person name="Levesque L."/>
            <person name="Li R."/>
            <person name="Lin C.F."/>
            <person name="Lin M.F."/>
            <person name="Lindblad-Toh K."/>
            <person name="Llopart A."/>
            <person name="Long M."/>
            <person name="Low L."/>
            <person name="Lozovsky E."/>
            <person name="Lu J."/>
            <person name="Luo M."/>
            <person name="Machado C.A."/>
            <person name="Makalowski W."/>
            <person name="Marzo M."/>
            <person name="Matsuda M."/>
            <person name="Matzkin L."/>
            <person name="McAllister B."/>
            <person name="McBride C.S."/>
            <person name="McKernan B."/>
            <person name="McKernan K."/>
            <person name="Mendez-Lago M."/>
            <person name="Minx P."/>
            <person name="Mollenhauer M.U."/>
            <person name="Montooth K."/>
            <person name="Mount S.M."/>
            <person name="Mu X."/>
            <person name="Myers E."/>
            <person name="Negre B."/>
            <person name="Newfeld S."/>
            <person name="Nielsen R."/>
            <person name="Noor M.A."/>
            <person name="O'Grady P."/>
            <person name="Pachter L."/>
            <person name="Papaceit M."/>
            <person name="Parisi M.J."/>
            <person name="Parisi M."/>
            <person name="Parts L."/>
            <person name="Pedersen J.S."/>
            <person name="Pesole G."/>
            <person name="Phillippy A.M."/>
            <person name="Ponting C.P."/>
            <person name="Pop M."/>
            <person name="Porcelli D."/>
            <person name="Powell J.R."/>
            <person name="Prohaska S."/>
            <person name="Pruitt K."/>
            <person name="Puig M."/>
            <person name="Quesneville H."/>
            <person name="Ram K.R."/>
            <person name="Rand D."/>
            <person name="Rasmussen M.D."/>
            <person name="Reed L.K."/>
            <person name="Reenan R."/>
            <person name="Reily A."/>
            <person name="Remington K.A."/>
            <person name="Rieger T.T."/>
            <person name="Ritchie M.G."/>
            <person name="Robin C."/>
            <person name="Rogers Y.H."/>
            <person name="Rohde C."/>
            <person name="Rozas J."/>
            <person name="Rubenfield M.J."/>
            <person name="Ruiz A."/>
            <person name="Russo S."/>
            <person name="Salzberg S.L."/>
            <person name="Sanchez-Gracia A."/>
            <person name="Saranga D.J."/>
            <person name="Sato H."/>
            <person name="Schaeffer S.W."/>
            <person name="Schatz M.C."/>
            <person name="Schlenke T."/>
            <person name="Schwartz R."/>
            <person name="Segarra C."/>
            <person name="Singh R.S."/>
            <person name="Sirot L."/>
            <person name="Sirota M."/>
            <person name="Sisneros N.B."/>
            <person name="Smith C.D."/>
            <person name="Smith T.F."/>
            <person name="Spieth J."/>
            <person name="Stage D.E."/>
            <person name="Stark A."/>
            <person name="Stephan W."/>
            <person name="Strausberg R.L."/>
            <person name="Strempel S."/>
            <person name="Sturgill D."/>
            <person name="Sutton G."/>
            <person name="Sutton G.G."/>
            <person name="Tao W."/>
            <person name="Teichmann S."/>
            <person name="Tobari Y.N."/>
            <person name="Tomimura Y."/>
            <person name="Tsolas J.M."/>
            <person name="Valente V.L."/>
            <person name="Venter E."/>
            <person name="Venter J.C."/>
            <person name="Vicario S."/>
            <person name="Vieira F.G."/>
            <person name="Vilella A.J."/>
            <person name="Villasante A."/>
            <person name="Walenz B."/>
            <person name="Wang J."/>
            <person name="Wasserman M."/>
            <person name="Watts T."/>
            <person name="Wilson D."/>
            <person name="Wilson R.K."/>
            <person name="Wing R.A."/>
            <person name="Wolfner M.F."/>
            <person name="Wong A."/>
            <person name="Wong G.K."/>
            <person name="Wu C.I."/>
            <person name="Wu G."/>
            <person name="Yamamoto D."/>
            <person name="Yang H.P."/>
            <person name="Yang S.P."/>
            <person name="Yorke J.A."/>
            <person name="Yoshida K."/>
            <person name="Zdobnov E."/>
            <person name="Zhang P."/>
            <person name="Zhang Y."/>
            <person name="Zimin A.V."/>
            <person name="Baldwin J."/>
            <person name="Abdouelleil A."/>
            <person name="Abdulkadir J."/>
            <person name="Abebe A."/>
            <person name="Abera B."/>
            <person name="Abreu J."/>
            <person name="Acer S.C."/>
            <person name="Aftuck L."/>
            <person name="Alexander A."/>
            <person name="An P."/>
            <person name="Anderson E."/>
            <person name="Anderson S."/>
            <person name="Arachi H."/>
            <person name="Azer M."/>
            <person name="Bachantsang P."/>
            <person name="Barry A."/>
            <person name="Bayul T."/>
            <person name="Berlin A."/>
            <person name="Bessette D."/>
            <person name="Bloom T."/>
            <person name="Blye J."/>
            <person name="Boguslavskiy L."/>
            <person name="Bonnet C."/>
            <person name="Boukhgalter B."/>
            <person name="Bourzgui I."/>
            <person name="Brown A."/>
            <person name="Cahill P."/>
            <person name="Channer S."/>
            <person name="Cheshatsang Y."/>
            <person name="Chuda L."/>
            <person name="Citroen M."/>
            <person name="Collymore A."/>
            <person name="Cooke P."/>
            <person name="Costello M."/>
            <person name="D'Aco K."/>
            <person name="Daza R."/>
            <person name="De Haan G."/>
            <person name="DeGray S."/>
            <person name="DeMaso C."/>
            <person name="Dhargay N."/>
            <person name="Dooley K."/>
            <person name="Dooley E."/>
            <person name="Doricent M."/>
            <person name="Dorje P."/>
            <person name="Dorjee K."/>
            <person name="Dupes A."/>
            <person name="Elong R."/>
            <person name="Falk J."/>
            <person name="Farina A."/>
            <person name="Faro S."/>
            <person name="Ferguson D."/>
            <person name="Fisher S."/>
            <person name="Foley C.D."/>
            <person name="Franke A."/>
            <person name="Friedrich D."/>
            <person name="Gadbois L."/>
            <person name="Gearin G."/>
            <person name="Gearin C.R."/>
            <person name="Giannoukos G."/>
            <person name="Goode T."/>
            <person name="Graham J."/>
            <person name="Grandbois E."/>
            <person name="Grewal S."/>
            <person name="Gyaltsen K."/>
            <person name="Hafez N."/>
            <person name="Hagos B."/>
            <person name="Hall J."/>
            <person name="Henson C."/>
            <person name="Hollinger A."/>
            <person name="Honan T."/>
            <person name="Huard M.D."/>
            <person name="Hughes L."/>
            <person name="Hurhula B."/>
            <person name="Husby M.E."/>
            <person name="Kamat A."/>
            <person name="Kanga B."/>
            <person name="Kashin S."/>
            <person name="Khazanovich D."/>
            <person name="Kisner P."/>
            <person name="Lance K."/>
            <person name="Lara M."/>
            <person name="Lee W."/>
            <person name="Lennon N."/>
            <person name="Letendre F."/>
            <person name="LeVine R."/>
            <person name="Lipovsky A."/>
            <person name="Liu X."/>
            <person name="Liu J."/>
            <person name="Liu S."/>
            <person name="Lokyitsang T."/>
            <person name="Lokyitsang Y."/>
            <person name="Lubonja R."/>
            <person name="Lui A."/>
            <person name="MacDonald P."/>
            <person name="Magnisalis V."/>
            <person name="Maru K."/>
            <person name="Matthews C."/>
            <person name="McCusker W."/>
            <person name="McDonough S."/>
            <person name="Mehta T."/>
            <person name="Meldrim J."/>
            <person name="Meneus L."/>
            <person name="Mihai O."/>
            <person name="Mihalev A."/>
            <person name="Mihova T."/>
            <person name="Mittelman R."/>
            <person name="Mlenga V."/>
            <person name="Montmayeur A."/>
            <person name="Mulrain L."/>
            <person name="Navidi A."/>
            <person name="Naylor J."/>
            <person name="Negash T."/>
            <person name="Nguyen T."/>
            <person name="Nguyen N."/>
            <person name="Nicol R."/>
            <person name="Norbu C."/>
            <person name="Norbu N."/>
            <person name="Novod N."/>
            <person name="O'Neill B."/>
            <person name="Osman S."/>
            <person name="Markiewicz E."/>
            <person name="Oyono O.L."/>
            <person name="Patti C."/>
            <person name="Phunkhang P."/>
            <person name="Pierre F."/>
            <person name="Priest M."/>
            <person name="Raghuraman S."/>
            <person name="Rege F."/>
            <person name="Reyes R."/>
            <person name="Rise C."/>
            <person name="Rogov P."/>
            <person name="Ross K."/>
            <person name="Ryan E."/>
            <person name="Settipalli S."/>
            <person name="Shea T."/>
            <person name="Sherpa N."/>
            <person name="Shi L."/>
            <person name="Shih D."/>
            <person name="Sparrow T."/>
            <person name="Spaulding J."/>
            <person name="Stalker J."/>
            <person name="Stange-Thomann N."/>
            <person name="Stavropoulos S."/>
            <person name="Stone C."/>
            <person name="Strader C."/>
            <person name="Tesfaye S."/>
            <person name="Thomson T."/>
            <person name="Thoulutsang Y."/>
            <person name="Thoulutsang D."/>
            <person name="Topham K."/>
            <person name="Topping I."/>
            <person name="Tsamla T."/>
            <person name="Vassiliev H."/>
            <person name="Vo A."/>
            <person name="Wangchuk T."/>
            <person name="Wangdi T."/>
            <person name="Weiand M."/>
            <person name="Wilkinson J."/>
            <person name="Wilson A."/>
            <person name="Yadav S."/>
            <person name="Young G."/>
            <person name="Yu Q."/>
            <person name="Zembek L."/>
            <person name="Zhong D."/>
            <person name="Zimmer A."/>
            <person name="Zwirko Z."/>
            <person name="Jaffe D.B."/>
            <person name="Alvarez P."/>
            <person name="Brockman W."/>
            <person name="Butler J."/>
            <person name="Chin C."/>
            <person name="Gnerre S."/>
            <person name="Grabherr M."/>
            <person name="Kleber M."/>
            <person name="Mauceli E."/>
            <person name="MacCallum I."/>
        </authorList>
    </citation>
    <scope>NUCLEOTIDE SEQUENCE [LARGE SCALE GENOMIC DNA]</scope>
    <source>
        <strain evidence="2">MSH-3 / Tucson 14011-0111.49</strain>
    </source>
</reference>